<evidence type="ECO:0000313" key="3">
    <source>
        <dbReference type="Proteomes" id="UP000192050"/>
    </source>
</evidence>
<organism evidence="2 3">
    <name type="scientific">Ferroplasma acidiphilum</name>
    <dbReference type="NCBI Taxonomy" id="74969"/>
    <lineage>
        <taxon>Archaea</taxon>
        <taxon>Methanobacteriati</taxon>
        <taxon>Thermoplasmatota</taxon>
        <taxon>Thermoplasmata</taxon>
        <taxon>Thermoplasmatales</taxon>
        <taxon>Ferroplasmaceae</taxon>
        <taxon>Ferroplasma</taxon>
    </lineage>
</organism>
<keyword evidence="3" id="KW-1185">Reference proteome</keyword>
<sequence>MIEDLYKKWEHNKLSDSDFQDDLSGFGDFITKLYDDLKIDLIADLTPYKAYFNILKVNGFVNSILDKRPDLISTISSWFEREKGDIERIAKKIGVLYFSISMSIPGGIGISMTFQPNM</sequence>
<protein>
    <submittedName>
        <fullName evidence="2">Multipass membrane protein</fullName>
    </submittedName>
</protein>
<reference evidence="2 3" key="1">
    <citation type="submission" date="2011-10" db="EMBL/GenBank/DDBJ databases">
        <title>Metabolic and evolutionary patterns in the extreme acidophile Ferroplasma acidiphilum.</title>
        <authorList>
            <person name="Golyshina O.V."/>
            <person name="Kozyavkin S.A."/>
            <person name="Tatusov R.L."/>
            <person name="Slesarev A.I."/>
            <person name="Golyshin P.N."/>
        </authorList>
    </citation>
    <scope>NUCLEOTIDE SEQUENCE [LARGE SCALE GENOMIC DNA]</scope>
    <source>
        <strain evidence="3">Y</strain>
    </source>
</reference>
<evidence type="ECO:0000256" key="1">
    <source>
        <dbReference type="SAM" id="Phobius"/>
    </source>
</evidence>
<accession>A0A1V0N3Z8</accession>
<gene>
    <name evidence="2" type="ORF">FAD_0999</name>
</gene>
<name>A0A1V0N3Z8_9ARCH</name>
<dbReference type="EMBL" id="CP015363">
    <property type="protein sequence ID" value="ARD84880.1"/>
    <property type="molecule type" value="Genomic_DNA"/>
</dbReference>
<dbReference type="GeneID" id="31676498"/>
<dbReference type="Proteomes" id="UP000192050">
    <property type="component" value="Chromosome"/>
</dbReference>
<dbReference type="KEGG" id="fai:FAD_0999"/>
<keyword evidence="1" id="KW-0812">Transmembrane</keyword>
<evidence type="ECO:0000313" key="2">
    <source>
        <dbReference type="EMBL" id="ARD84880.1"/>
    </source>
</evidence>
<keyword evidence="1" id="KW-1133">Transmembrane helix</keyword>
<keyword evidence="1" id="KW-0472">Membrane</keyword>
<dbReference type="STRING" id="74969.FAD_0999"/>
<feature type="transmembrane region" description="Helical" evidence="1">
    <location>
        <begin position="93"/>
        <end position="114"/>
    </location>
</feature>
<dbReference type="RefSeq" id="WP_081142312.1">
    <property type="nucleotide sequence ID" value="NZ_CP015363.1"/>
</dbReference>
<proteinExistence type="predicted"/>
<dbReference type="AlphaFoldDB" id="A0A1V0N3Z8"/>